<feature type="region of interest" description="Disordered" evidence="1">
    <location>
        <begin position="47"/>
        <end position="113"/>
    </location>
</feature>
<accession>A0AAV1T809</accession>
<comment type="caution">
    <text evidence="2">The sequence shown here is derived from an EMBL/GenBank/DDBJ whole genome shotgun (WGS) entry which is preliminary data.</text>
</comment>
<evidence type="ECO:0000313" key="2">
    <source>
        <dbReference type="EMBL" id="CAK7908643.1"/>
    </source>
</evidence>
<evidence type="ECO:0000256" key="1">
    <source>
        <dbReference type="SAM" id="MobiDB-lite"/>
    </source>
</evidence>
<evidence type="ECO:0000313" key="3">
    <source>
        <dbReference type="Proteomes" id="UP001162060"/>
    </source>
</evidence>
<dbReference type="Proteomes" id="UP001162060">
    <property type="component" value="Unassembled WGS sequence"/>
</dbReference>
<proteinExistence type="predicted"/>
<feature type="compositionally biased region" description="Basic and acidic residues" evidence="1">
    <location>
        <begin position="64"/>
        <end position="87"/>
    </location>
</feature>
<gene>
    <name evidence="2" type="ORF">PM001_LOCUS3769</name>
</gene>
<name>A0AAV1T809_9STRA</name>
<protein>
    <submittedName>
        <fullName evidence="2">Uncharacterized protein</fullName>
    </submittedName>
</protein>
<organism evidence="2 3">
    <name type="scientific">Peronospora matthiolae</name>
    <dbReference type="NCBI Taxonomy" id="2874970"/>
    <lineage>
        <taxon>Eukaryota</taxon>
        <taxon>Sar</taxon>
        <taxon>Stramenopiles</taxon>
        <taxon>Oomycota</taxon>
        <taxon>Peronosporomycetes</taxon>
        <taxon>Peronosporales</taxon>
        <taxon>Peronosporaceae</taxon>
        <taxon>Peronospora</taxon>
    </lineage>
</organism>
<reference evidence="2" key="1">
    <citation type="submission" date="2024-01" db="EMBL/GenBank/DDBJ databases">
        <authorList>
            <person name="Webb A."/>
        </authorList>
    </citation>
    <scope>NUCLEOTIDE SEQUENCE</scope>
    <source>
        <strain evidence="2">Pm1</strain>
    </source>
</reference>
<dbReference type="AlphaFoldDB" id="A0AAV1T809"/>
<dbReference type="EMBL" id="CAKLBY020000035">
    <property type="protein sequence ID" value="CAK7908643.1"/>
    <property type="molecule type" value="Genomic_DNA"/>
</dbReference>
<sequence>MVSKTTRAATAAARKAAARMRAAAANAAKARLAGFGQRGSIMTEIFGSSDYSDESPPHASLSNDRMRGDGGDAPMNHHERSNSRDLGDTSASAHASTNQEARDLNFLRHAPQV</sequence>
<feature type="compositionally biased region" description="Polar residues" evidence="1">
    <location>
        <begin position="89"/>
        <end position="99"/>
    </location>
</feature>